<dbReference type="Proteomes" id="UP000759529">
    <property type="component" value="Unassembled WGS sequence"/>
</dbReference>
<proteinExistence type="inferred from homology"/>
<evidence type="ECO:0000256" key="5">
    <source>
        <dbReference type="ARBA" id="ARBA00022692"/>
    </source>
</evidence>
<evidence type="ECO:0000259" key="15">
    <source>
        <dbReference type="PROSITE" id="PS50901"/>
    </source>
</evidence>
<dbReference type="InterPro" id="IPR025199">
    <property type="entry name" value="FtsK_4TM"/>
</dbReference>
<feature type="transmembrane region" description="Helical" evidence="14">
    <location>
        <begin position="160"/>
        <end position="180"/>
    </location>
</feature>
<comment type="subcellular location">
    <subcellularLocation>
        <location evidence="1">Cell membrane</location>
        <topology evidence="1">Multi-pass membrane protein</topology>
    </subcellularLocation>
</comment>
<dbReference type="SUPFAM" id="SSF46785">
    <property type="entry name" value="Winged helix' DNA-binding domain"/>
    <property type="match status" value="1"/>
</dbReference>
<evidence type="ECO:0000256" key="3">
    <source>
        <dbReference type="ARBA" id="ARBA00022475"/>
    </source>
</evidence>
<dbReference type="SUPFAM" id="SSF52540">
    <property type="entry name" value="P-loop containing nucleoside triphosphate hydrolases"/>
    <property type="match status" value="1"/>
</dbReference>
<evidence type="ECO:0000256" key="14">
    <source>
        <dbReference type="SAM" id="Phobius"/>
    </source>
</evidence>
<evidence type="ECO:0000256" key="7">
    <source>
        <dbReference type="ARBA" id="ARBA00022829"/>
    </source>
</evidence>
<keyword evidence="8 13" id="KW-0067">ATP-binding</keyword>
<feature type="transmembrane region" description="Helical" evidence="14">
    <location>
        <begin position="29"/>
        <end position="52"/>
    </location>
</feature>
<keyword evidence="9 14" id="KW-1133">Transmembrane helix</keyword>
<accession>A0ABS2CXJ7</accession>
<evidence type="ECO:0000256" key="12">
    <source>
        <dbReference type="ARBA" id="ARBA00023306"/>
    </source>
</evidence>
<keyword evidence="17" id="KW-1185">Reference proteome</keyword>
<comment type="similarity">
    <text evidence="2">Belongs to the FtsK/SpoIIIE/SftA family.</text>
</comment>
<dbReference type="Gene3D" id="1.10.10.10">
    <property type="entry name" value="Winged helix-like DNA-binding domain superfamily/Winged helix DNA-binding domain"/>
    <property type="match status" value="1"/>
</dbReference>
<dbReference type="InterPro" id="IPR050206">
    <property type="entry name" value="FtsK/SpoIIIE/SftA"/>
</dbReference>
<evidence type="ECO:0000256" key="13">
    <source>
        <dbReference type="PROSITE-ProRule" id="PRU00289"/>
    </source>
</evidence>
<keyword evidence="4" id="KW-0132">Cell division</keyword>
<organism evidence="16 17">
    <name type="scientific">Flavobacterium macrobrachii</name>
    <dbReference type="NCBI Taxonomy" id="591204"/>
    <lineage>
        <taxon>Bacteria</taxon>
        <taxon>Pseudomonadati</taxon>
        <taxon>Bacteroidota</taxon>
        <taxon>Flavobacteriia</taxon>
        <taxon>Flavobacteriales</taxon>
        <taxon>Flavobacteriaceae</taxon>
        <taxon>Flavobacterium</taxon>
    </lineage>
</organism>
<feature type="transmembrane region" description="Helical" evidence="14">
    <location>
        <begin position="85"/>
        <end position="109"/>
    </location>
</feature>
<keyword evidence="5 14" id="KW-0812">Transmembrane</keyword>
<evidence type="ECO:0000256" key="10">
    <source>
        <dbReference type="ARBA" id="ARBA00023125"/>
    </source>
</evidence>
<dbReference type="InterPro" id="IPR041027">
    <property type="entry name" value="FtsK_alpha"/>
</dbReference>
<dbReference type="InterPro" id="IPR018541">
    <property type="entry name" value="Ftsk_gamma"/>
</dbReference>
<dbReference type="InterPro" id="IPR036388">
    <property type="entry name" value="WH-like_DNA-bd_sf"/>
</dbReference>
<evidence type="ECO:0000256" key="11">
    <source>
        <dbReference type="ARBA" id="ARBA00023136"/>
    </source>
</evidence>
<keyword evidence="11 14" id="KW-0472">Membrane</keyword>
<reference evidence="16 17" key="1">
    <citation type="submission" date="2021-02" db="EMBL/GenBank/DDBJ databases">
        <authorList>
            <person name="Jung H.S."/>
            <person name="Chun B.H."/>
            <person name="Jeon C.O."/>
        </authorList>
    </citation>
    <scope>NUCLEOTIDE SEQUENCE [LARGE SCALE GENOMIC DNA]</scope>
    <source>
        <strain evidence="16 17">LMG 25203</strain>
    </source>
</reference>
<dbReference type="PANTHER" id="PTHR22683:SF41">
    <property type="entry name" value="DNA TRANSLOCASE FTSK"/>
    <property type="match status" value="1"/>
</dbReference>
<name>A0ABS2CXJ7_9FLAO</name>
<dbReference type="Pfam" id="PF01580">
    <property type="entry name" value="FtsK_SpoIIIE"/>
    <property type="match status" value="1"/>
</dbReference>
<dbReference type="SMART" id="SM00843">
    <property type="entry name" value="Ftsk_gamma"/>
    <property type="match status" value="1"/>
</dbReference>
<keyword evidence="3" id="KW-1003">Cell membrane</keyword>
<dbReference type="PROSITE" id="PS50901">
    <property type="entry name" value="FTSK"/>
    <property type="match status" value="1"/>
</dbReference>
<dbReference type="RefSeq" id="WP_187657291.1">
    <property type="nucleotide sequence ID" value="NZ_JACSOD020000487.1"/>
</dbReference>
<dbReference type="Gene3D" id="3.30.980.40">
    <property type="match status" value="1"/>
</dbReference>
<dbReference type="EMBL" id="JACSOD020000487">
    <property type="protein sequence ID" value="MBM6499669.1"/>
    <property type="molecule type" value="Genomic_DNA"/>
</dbReference>
<dbReference type="Gene3D" id="3.40.50.300">
    <property type="entry name" value="P-loop containing nucleotide triphosphate hydrolases"/>
    <property type="match status" value="1"/>
</dbReference>
<evidence type="ECO:0000256" key="6">
    <source>
        <dbReference type="ARBA" id="ARBA00022741"/>
    </source>
</evidence>
<feature type="domain" description="FtsK" evidence="15">
    <location>
        <begin position="472"/>
        <end position="676"/>
    </location>
</feature>
<protein>
    <submittedName>
        <fullName evidence="16">DNA translocase FtsK</fullName>
    </submittedName>
</protein>
<dbReference type="InterPro" id="IPR002543">
    <property type="entry name" value="FtsK_dom"/>
</dbReference>
<dbReference type="InterPro" id="IPR036390">
    <property type="entry name" value="WH_DNA-bd_sf"/>
</dbReference>
<feature type="transmembrane region" description="Helical" evidence="14">
    <location>
        <begin position="121"/>
        <end position="140"/>
    </location>
</feature>
<keyword evidence="10" id="KW-0238">DNA-binding</keyword>
<keyword evidence="7" id="KW-0159">Chromosome partition</keyword>
<evidence type="ECO:0000256" key="8">
    <source>
        <dbReference type="ARBA" id="ARBA00022840"/>
    </source>
</evidence>
<evidence type="ECO:0000313" key="17">
    <source>
        <dbReference type="Proteomes" id="UP000759529"/>
    </source>
</evidence>
<dbReference type="PANTHER" id="PTHR22683">
    <property type="entry name" value="SPORULATION PROTEIN RELATED"/>
    <property type="match status" value="1"/>
</dbReference>
<feature type="binding site" evidence="13">
    <location>
        <begin position="489"/>
        <end position="496"/>
    </location>
    <ligand>
        <name>ATP</name>
        <dbReference type="ChEBI" id="CHEBI:30616"/>
    </ligand>
</feature>
<evidence type="ECO:0000256" key="9">
    <source>
        <dbReference type="ARBA" id="ARBA00022989"/>
    </source>
</evidence>
<evidence type="ECO:0000256" key="2">
    <source>
        <dbReference type="ARBA" id="ARBA00006474"/>
    </source>
</evidence>
<gene>
    <name evidence="16" type="ORF">H9X54_010220</name>
</gene>
<comment type="caution">
    <text evidence="16">The sequence shown here is derived from an EMBL/GenBank/DDBJ whole genome shotgun (WGS) entry which is preliminary data.</text>
</comment>
<evidence type="ECO:0000313" key="16">
    <source>
        <dbReference type="EMBL" id="MBM6499669.1"/>
    </source>
</evidence>
<dbReference type="Pfam" id="PF09397">
    <property type="entry name" value="FtsK_gamma"/>
    <property type="match status" value="1"/>
</dbReference>
<sequence>MAKQVKKENTETKDKNAKINPNKLKQYRVLLGFVFIITSIALLLSFISFFIYGQYDQSAVGDLTDRKEVVGNWLGKFGAYVSYLFIYRGFGAASFLFVKLFFLSGAFLLLDLPIKRLKNTWFWDLFAVIILSICFGFFATSLPELGGTIGYEMNLFFQDYLGKIGTLLLIVFSIIVYIVFKIKVSPDSIKSFFEKKRKDISEDFKSMTENKDVITSTASKEYNLEEFAVKEEIEEEEIPEPTLITSNFEINKEALKPTIEHASEINLEPTIKSITPVPTPTLVVENPQVTEPISVSTDEDFVIEKAADEDVISENLASKLVADFGEFDPTLELSNYKFPTIDLLKEYASVGITINQEELESNKNRIVETLKNYGITISQIKATVGPSVTLYEIVPDAGIRISKIKSLEDDIALSLAALGIRIIAPIPGKGTIGIEVPNKNPTMVPMKTVISSAKFQEAEMELPIALGKTISNETFVVDLAKMPHLLMAGATGQGKSVGLNAVLTSILYKKHPAEVKFVLVDPKKVELTLFNKIERHYLAKLPDVEDAIITDNSKVINTLNSLCIEMDNRYSLLKDAMVRNIKEYNEKFKTRKLNPENGHRFLPYIVLVVDEFADLIMTAGKEVETPIARLAQLARAIGIHLIIATQRPSVNVITGMIKANFPARIAFRVTSKIDSRTILDTGGADQLIGRGDLLFSNGNDLVRVQCAFVDTPEVEKIVDYIGSQKAYASAYLLPEYVGEEGSSVNLDIDISERDSLFRDAAEIIVTAQQGSASLLQRKLKLGYNRAGRLIDQLEAAGIVGPFEGSKARSVNISDLASLEQFLNNEQNN</sequence>
<keyword evidence="12" id="KW-0131">Cell cycle</keyword>
<keyword evidence="6 13" id="KW-0547">Nucleotide-binding</keyword>
<dbReference type="Pfam" id="PF13491">
    <property type="entry name" value="FtsK_4TM"/>
    <property type="match status" value="1"/>
</dbReference>
<evidence type="ECO:0000256" key="4">
    <source>
        <dbReference type="ARBA" id="ARBA00022618"/>
    </source>
</evidence>
<dbReference type="Pfam" id="PF17854">
    <property type="entry name" value="FtsK_alpha"/>
    <property type="match status" value="1"/>
</dbReference>
<evidence type="ECO:0000256" key="1">
    <source>
        <dbReference type="ARBA" id="ARBA00004651"/>
    </source>
</evidence>
<dbReference type="InterPro" id="IPR027417">
    <property type="entry name" value="P-loop_NTPase"/>
</dbReference>